<dbReference type="Gene3D" id="2.130.10.10">
    <property type="entry name" value="YVTN repeat-like/Quinoprotein amine dehydrogenase"/>
    <property type="match status" value="1"/>
</dbReference>
<dbReference type="SMART" id="SM00320">
    <property type="entry name" value="WD40"/>
    <property type="match status" value="7"/>
</dbReference>
<feature type="repeat" description="WD" evidence="6">
    <location>
        <begin position="487"/>
        <end position="520"/>
    </location>
</feature>
<feature type="compositionally biased region" description="Low complexity" evidence="7">
    <location>
        <begin position="217"/>
        <end position="234"/>
    </location>
</feature>
<keyword evidence="3" id="KW-0677">Repeat</keyword>
<dbReference type="InterPro" id="IPR020472">
    <property type="entry name" value="WD40_PAC1"/>
</dbReference>
<keyword evidence="4" id="KW-0805">Transcription regulation</keyword>
<dbReference type="InterPro" id="IPR036322">
    <property type="entry name" value="WD40_repeat_dom_sf"/>
</dbReference>
<dbReference type="PROSITE" id="PS00678">
    <property type="entry name" value="WD_REPEATS_1"/>
    <property type="match status" value="3"/>
</dbReference>
<organism evidence="9 10">
    <name type="scientific">Phialophora macrospora</name>
    <dbReference type="NCBI Taxonomy" id="1851006"/>
    <lineage>
        <taxon>Eukaryota</taxon>
        <taxon>Fungi</taxon>
        <taxon>Dikarya</taxon>
        <taxon>Ascomycota</taxon>
        <taxon>Pezizomycotina</taxon>
        <taxon>Eurotiomycetes</taxon>
        <taxon>Chaetothyriomycetidae</taxon>
        <taxon>Chaetothyriales</taxon>
        <taxon>Herpotrichiellaceae</taxon>
        <taxon>Phialophora</taxon>
    </lineage>
</organism>
<sequence>MFNATQHRGNPNLGPAPPGQPNHRLNEIMESLRAEFDNQSRASEQVESQVSQQIQEMELIRNKVYQLEQNQLKMKQDYEAEIRMLRHELEMRGGPQVQSHLGGPPQHSGPAQPPPALGHGQGGLFSGIMANQGQGGPGLPPQPDQPPPQQHPLQPPPPAGQPQAPPQPPNSFPGYQQGPPLNGYGPQSQPPTNSPGLGKNRSMGTRGGPGPGPGPATPQQHPNQPQPMPYQNDPRASPQIPRPTPPGTEMQHAPRHQMPTQNQYPNVGNVLADLNPDDLPDHLKRMSADGEWHAVFNPNVPRSLDIQLLHNLQHSSVVCCVRFSNDGKYIATGCNRSAQIFDARDGAKVCELLDETVQDKDGDLYIRSVCFSPDGKLLATGAEDKRIRVWDIANKRIRTTFDGHEQDIYSLDFSRTGRLIASGSGDKTVRLWDIESNQQVMVLSIEDGVTTVAMSPDGRFVAAGSLDKSVRVWDCSSGYLIERLEGPQGHKDSVYSVAFSPSGRELVSGSLDKTIKMWELTPQRGLIPASATKDGKCIRTFEGHKDYVLSVCLTPGGEWVMSGSKDRGVQFWDPQTGNAQMMLQGHKNSVISVAPCPTGHLFATGSGDMKARIWQYTTYRPVHQGL</sequence>
<feature type="region of interest" description="Disordered" evidence="7">
    <location>
        <begin position="1"/>
        <end position="24"/>
    </location>
</feature>
<keyword evidence="2 6" id="KW-0853">WD repeat</keyword>
<feature type="repeat" description="WD" evidence="6">
    <location>
        <begin position="442"/>
        <end position="483"/>
    </location>
</feature>
<dbReference type="GO" id="GO:0046540">
    <property type="term" value="C:U4/U6 x U5 tri-snRNP complex"/>
    <property type="evidence" value="ECO:0007669"/>
    <property type="project" value="TreeGrafter"/>
</dbReference>
<dbReference type="InterPro" id="IPR013890">
    <property type="entry name" value="Tscrpt_rep_Tup1_N"/>
</dbReference>
<keyword evidence="10" id="KW-1185">Reference proteome</keyword>
<dbReference type="Pfam" id="PF08581">
    <property type="entry name" value="Tup_N"/>
    <property type="match status" value="1"/>
</dbReference>
<evidence type="ECO:0000256" key="5">
    <source>
        <dbReference type="ARBA" id="ARBA00023163"/>
    </source>
</evidence>
<evidence type="ECO:0000313" key="9">
    <source>
        <dbReference type="EMBL" id="KIW71128.1"/>
    </source>
</evidence>
<feature type="repeat" description="WD" evidence="6">
    <location>
        <begin position="541"/>
        <end position="582"/>
    </location>
</feature>
<dbReference type="Pfam" id="PF00400">
    <property type="entry name" value="WD40"/>
    <property type="match status" value="7"/>
</dbReference>
<dbReference type="InterPro" id="IPR019775">
    <property type="entry name" value="WD40_repeat_CS"/>
</dbReference>
<keyword evidence="5" id="KW-0804">Transcription</keyword>
<dbReference type="STRING" id="5601.A0A0D2FS25"/>
<gene>
    <name evidence="9" type="ORF">PV04_03332</name>
</gene>
<proteinExistence type="predicted"/>
<keyword evidence="1" id="KW-0678">Repressor</keyword>
<dbReference type="SUPFAM" id="SSF50978">
    <property type="entry name" value="WD40 repeat-like"/>
    <property type="match status" value="1"/>
</dbReference>
<dbReference type="GO" id="GO:0017070">
    <property type="term" value="F:U6 snRNA binding"/>
    <property type="evidence" value="ECO:0007669"/>
    <property type="project" value="TreeGrafter"/>
</dbReference>
<feature type="repeat" description="WD" evidence="6">
    <location>
        <begin position="401"/>
        <end position="442"/>
    </location>
</feature>
<dbReference type="PRINTS" id="PR01217">
    <property type="entry name" value="PRICHEXTENSN"/>
</dbReference>
<feature type="repeat" description="WD" evidence="6">
    <location>
        <begin position="366"/>
        <end position="400"/>
    </location>
</feature>
<dbReference type="PROSITE" id="PS50082">
    <property type="entry name" value="WD_REPEATS_2"/>
    <property type="match status" value="6"/>
</dbReference>
<dbReference type="PRINTS" id="PR00320">
    <property type="entry name" value="GPROTEINBRPT"/>
</dbReference>
<evidence type="ECO:0000256" key="7">
    <source>
        <dbReference type="SAM" id="MobiDB-lite"/>
    </source>
</evidence>
<dbReference type="Gene3D" id="1.20.5.340">
    <property type="match status" value="1"/>
</dbReference>
<accession>A0A0D2FS25</accession>
<feature type="domain" description="Transcriptional repressor Tup1 N-terminal" evidence="8">
    <location>
        <begin position="24"/>
        <end position="92"/>
    </location>
</feature>
<evidence type="ECO:0000256" key="3">
    <source>
        <dbReference type="ARBA" id="ARBA00022737"/>
    </source>
</evidence>
<dbReference type="HOGENOM" id="CLU_000288_57_23_1"/>
<dbReference type="PANTHER" id="PTHR19846:SF0">
    <property type="entry name" value="PRE-MRNA PROCESSING FACTOR 4"/>
    <property type="match status" value="1"/>
</dbReference>
<evidence type="ECO:0000313" key="10">
    <source>
        <dbReference type="Proteomes" id="UP000054266"/>
    </source>
</evidence>
<dbReference type="GO" id="GO:0030621">
    <property type="term" value="F:U4 snRNA binding"/>
    <property type="evidence" value="ECO:0007669"/>
    <property type="project" value="TreeGrafter"/>
</dbReference>
<dbReference type="PROSITE" id="PS50294">
    <property type="entry name" value="WD_REPEATS_REGION"/>
    <property type="match status" value="6"/>
</dbReference>
<name>A0A0D2FS25_9EURO</name>
<evidence type="ECO:0000256" key="6">
    <source>
        <dbReference type="PROSITE-ProRule" id="PRU00221"/>
    </source>
</evidence>
<reference evidence="9 10" key="1">
    <citation type="submission" date="2015-01" db="EMBL/GenBank/DDBJ databases">
        <title>The Genome Sequence of Capronia semiimmersa CBS27337.</title>
        <authorList>
            <consortium name="The Broad Institute Genomics Platform"/>
            <person name="Cuomo C."/>
            <person name="de Hoog S."/>
            <person name="Gorbushina A."/>
            <person name="Stielow B."/>
            <person name="Teixiera M."/>
            <person name="Abouelleil A."/>
            <person name="Chapman S.B."/>
            <person name="Priest M."/>
            <person name="Young S.K."/>
            <person name="Wortman J."/>
            <person name="Nusbaum C."/>
            <person name="Birren B."/>
        </authorList>
    </citation>
    <scope>NUCLEOTIDE SEQUENCE [LARGE SCALE GENOMIC DNA]</scope>
    <source>
        <strain evidence="9 10">CBS 27337</strain>
    </source>
</reference>
<dbReference type="EMBL" id="KN846957">
    <property type="protein sequence ID" value="KIW71128.1"/>
    <property type="molecule type" value="Genomic_DNA"/>
</dbReference>
<evidence type="ECO:0000256" key="1">
    <source>
        <dbReference type="ARBA" id="ARBA00022491"/>
    </source>
</evidence>
<evidence type="ECO:0000259" key="8">
    <source>
        <dbReference type="Pfam" id="PF08581"/>
    </source>
</evidence>
<dbReference type="AlphaFoldDB" id="A0A0D2FS25"/>
<dbReference type="Proteomes" id="UP000054266">
    <property type="component" value="Unassembled WGS sequence"/>
</dbReference>
<evidence type="ECO:0000256" key="4">
    <source>
        <dbReference type="ARBA" id="ARBA00023015"/>
    </source>
</evidence>
<feature type="region of interest" description="Disordered" evidence="7">
    <location>
        <begin position="94"/>
        <end position="266"/>
    </location>
</feature>
<dbReference type="PANTHER" id="PTHR19846">
    <property type="entry name" value="WD40 REPEAT PROTEIN"/>
    <property type="match status" value="1"/>
</dbReference>
<evidence type="ECO:0000256" key="2">
    <source>
        <dbReference type="ARBA" id="ARBA00022574"/>
    </source>
</evidence>
<dbReference type="GO" id="GO:0000398">
    <property type="term" value="P:mRNA splicing, via spliceosome"/>
    <property type="evidence" value="ECO:0007669"/>
    <property type="project" value="TreeGrafter"/>
</dbReference>
<feature type="compositionally biased region" description="Pro residues" evidence="7">
    <location>
        <begin position="138"/>
        <end position="171"/>
    </location>
</feature>
<dbReference type="InterPro" id="IPR015943">
    <property type="entry name" value="WD40/YVTN_repeat-like_dom_sf"/>
</dbReference>
<dbReference type="InterPro" id="IPR001680">
    <property type="entry name" value="WD40_rpt"/>
</dbReference>
<protein>
    <recommendedName>
        <fullName evidence="8">Transcriptional repressor Tup1 N-terminal domain-containing protein</fullName>
    </recommendedName>
</protein>
<dbReference type="FunFam" id="2.130.10.10:FF:000111">
    <property type="entry name" value="Transcriptional repressor rco-1"/>
    <property type="match status" value="1"/>
</dbReference>
<dbReference type="CDD" id="cd00200">
    <property type="entry name" value="WD40"/>
    <property type="match status" value="1"/>
</dbReference>
<feature type="repeat" description="WD" evidence="6">
    <location>
        <begin position="583"/>
        <end position="624"/>
    </location>
</feature>